<dbReference type="AlphaFoldDB" id="A0A939ISF2"/>
<evidence type="ECO:0000256" key="7">
    <source>
        <dbReference type="HAMAP-Rule" id="MF_00802"/>
    </source>
</evidence>
<evidence type="ECO:0000256" key="5">
    <source>
        <dbReference type="ARBA" id="ARBA00022842"/>
    </source>
</evidence>
<dbReference type="PANTHER" id="PTHR30621:SF0">
    <property type="entry name" value="BIFUNCTIONAL GLUTAMINE SYNTHETASE ADENYLYLTRANSFERASE_ADENYLYL-REMOVING ENZYME"/>
    <property type="match status" value="1"/>
</dbReference>
<dbReference type="InterPro" id="IPR005190">
    <property type="entry name" value="GlnE_rpt_dom"/>
</dbReference>
<dbReference type="SUPFAM" id="SSF81593">
    <property type="entry name" value="Nucleotidyltransferase substrate binding subunit/domain"/>
    <property type="match status" value="2"/>
</dbReference>
<feature type="domain" description="Glutamate-ammonia ligase adenylyltransferase repeated" evidence="8">
    <location>
        <begin position="560"/>
        <end position="809"/>
    </location>
</feature>
<feature type="domain" description="PII-uridylyltransferase/Glutamine-synthetase adenylyltransferase" evidence="9">
    <location>
        <begin position="831"/>
        <end position="917"/>
    </location>
</feature>
<dbReference type="FunFam" id="1.20.120.330:FF:000005">
    <property type="entry name" value="Bifunctional glutamine synthetase adenylyltransferase/adenylyl-removing enzyme"/>
    <property type="match status" value="1"/>
</dbReference>
<reference evidence="10" key="1">
    <citation type="submission" date="2021-03" db="EMBL/GenBank/DDBJ databases">
        <title>novel species isolated from a fishpond in China.</title>
        <authorList>
            <person name="Lu H."/>
            <person name="Cai Z."/>
        </authorList>
    </citation>
    <scope>NUCLEOTIDE SEQUENCE</scope>
    <source>
        <strain evidence="10">JCM 30855</strain>
    </source>
</reference>
<dbReference type="Gene3D" id="3.30.460.10">
    <property type="entry name" value="Beta Polymerase, domain 2"/>
    <property type="match status" value="2"/>
</dbReference>
<sequence>MSAIDELSIPAPLQGVAEKYWQQLLEMHKQPETLQPLRKRAVPLFALSDFVARSCIQEPELLERLLGSHLVPEQPDYADELDKLLRDVSDEDSLKCRLRHFRRLHMVRLAWLDLSGQLPIDEALHQVSQLSDVLISKAYDWCYQHLSERYGSPMLDGRPQPMLILGMGKLGGRELNFSSDIDLIFCYPAPGETSGGRKVIENQQFFTKLGQKLIGALDSMTADGRVFRVDMRLRPFGDSGPLVTHFSALEDYYQEQGREWERYAMVKARVINPDGQYSEELRTILRPFVFRRYIDFSAIEALRNMKRLISQEVRRRQLSGNIKLGAGGIREVEFIVQTFQLIRGGREQELQQPNLLSVLSVLKKRQWLEDQDADRLAASYRFLRRTEHCLQELADEQTQTLPDNEEDRLRLSLVMGFADYNAFLQHLNDHMRDIHCQFQELIGDEQESHGSKDASDLHDLWTLPLSDEEAHSLLEKHLSAELAEQFWRALNGFASDIRQRSMGKRGRETLDKLMPWMLAAVLDKSEKPTTLLERLLHVIKSVCRRTTYLELLLENPGALAQLVRLCDASPWIAEQVSRFPILLDELLSPQHLYELVPQDSYASELRQFMLRIPEQDLEAQMEGLRQFKLSQQLKIAAADITGVLPVMKVSDHLTFLAEALIRQVVLDAWQQMVQRYGRPHGIPEGQTGFAVIGYGKLGGWELGYGSDLDLVFLHNCDSNADTDGPKPIESRQFYLKLAQRVMHLFNTKTASGDLYETDLRLRPSGNAGLLVCHMDAFGEYLHKEAWTWEHQALARSRFVFGDDSLATTFAGLRRSVLCLPRNKQKLAAEVREMREKMRSHLEKSQGFDLKQGSGGIADIEFLTQFWVLSESHRIPEICYWSDNVRILESLKIQAVIKPEVAEQLTQAYLAYRNAGHRFVLQGQPAIVDSDEFEQMRDFVRGIWEQTLGRADRS</sequence>
<dbReference type="Pfam" id="PF08335">
    <property type="entry name" value="GlnD_UR_UTase"/>
    <property type="match status" value="2"/>
</dbReference>
<evidence type="ECO:0000256" key="4">
    <source>
        <dbReference type="ARBA" id="ARBA00022840"/>
    </source>
</evidence>
<accession>A0A939ISF2</accession>
<name>A0A939ISF2_9ALTE</name>
<feature type="domain" description="Glutamate-ammonia ligase adenylyltransferase repeated" evidence="8">
    <location>
        <begin position="40"/>
        <end position="277"/>
    </location>
</feature>
<dbReference type="GO" id="GO:0008882">
    <property type="term" value="F:[glutamate-ammonia-ligase] adenylyltransferase activity"/>
    <property type="evidence" value="ECO:0007669"/>
    <property type="project" value="UniProtKB-UniRule"/>
</dbReference>
<keyword evidence="5 7" id="KW-0460">Magnesium</keyword>
<dbReference type="InterPro" id="IPR023057">
    <property type="entry name" value="GlnE"/>
</dbReference>
<dbReference type="EMBL" id="JAFKCV010000009">
    <property type="protein sequence ID" value="MBN7826667.1"/>
    <property type="molecule type" value="Genomic_DNA"/>
</dbReference>
<comment type="similarity">
    <text evidence="7">Belongs to the GlnE family.</text>
</comment>
<keyword evidence="3 7" id="KW-0547">Nucleotide-binding</keyword>
<keyword evidence="1 7" id="KW-0808">Transferase</keyword>
<keyword evidence="11" id="KW-1185">Reference proteome</keyword>
<dbReference type="RefSeq" id="WP_206574774.1">
    <property type="nucleotide sequence ID" value="NZ_JAFKCV010000009.1"/>
</dbReference>
<gene>
    <name evidence="7 10" type="primary">glnE</name>
    <name evidence="10" type="ORF">J0A66_15635</name>
</gene>
<feature type="region of interest" description="Adenylyl transferase" evidence="7">
    <location>
        <begin position="454"/>
        <end position="953"/>
    </location>
</feature>
<dbReference type="Gene3D" id="1.20.120.1510">
    <property type="match status" value="1"/>
</dbReference>
<keyword evidence="6 7" id="KW-0511">Multifunctional enzyme</keyword>
<keyword evidence="10" id="KW-0436">Ligase</keyword>
<evidence type="ECO:0000259" key="9">
    <source>
        <dbReference type="Pfam" id="PF08335"/>
    </source>
</evidence>
<evidence type="ECO:0000256" key="3">
    <source>
        <dbReference type="ARBA" id="ARBA00022741"/>
    </source>
</evidence>
<evidence type="ECO:0000256" key="1">
    <source>
        <dbReference type="ARBA" id="ARBA00022679"/>
    </source>
</evidence>
<evidence type="ECO:0000256" key="2">
    <source>
        <dbReference type="ARBA" id="ARBA00022695"/>
    </source>
</evidence>
<evidence type="ECO:0000259" key="8">
    <source>
        <dbReference type="Pfam" id="PF03710"/>
    </source>
</evidence>
<dbReference type="GO" id="GO:0016874">
    <property type="term" value="F:ligase activity"/>
    <property type="evidence" value="ECO:0007669"/>
    <property type="project" value="UniProtKB-KW"/>
</dbReference>
<protein>
    <recommendedName>
        <fullName evidence="7">Bifunctional glutamine synthetase adenylyltransferase/adenylyl-removing enzyme</fullName>
    </recommendedName>
    <alternativeName>
        <fullName evidence="7">ATP:glutamine synthetase adenylyltransferase</fullName>
    </alternativeName>
    <alternativeName>
        <fullName evidence="7">ATase</fullName>
    </alternativeName>
    <domain>
        <recommendedName>
            <fullName evidence="7">Glutamine synthetase adenylyl-L-tyrosine phosphorylase</fullName>
            <ecNumber evidence="7">2.7.7.89</ecNumber>
        </recommendedName>
        <alternativeName>
            <fullName evidence="7">Adenylyl removase</fullName>
            <shortName evidence="7">AR</shortName>
            <shortName evidence="7">AT-N</shortName>
        </alternativeName>
    </domain>
    <domain>
        <recommendedName>
            <fullName evidence="7">Glutamine synthetase adenylyl transferase</fullName>
            <ecNumber evidence="7">2.7.7.42</ecNumber>
        </recommendedName>
        <alternativeName>
            <fullName evidence="7">Adenylyl transferase</fullName>
            <shortName evidence="7">AT</shortName>
            <shortName evidence="7">AT-C</shortName>
        </alternativeName>
    </domain>
</protein>
<comment type="catalytic activity">
    <reaction evidence="7">
        <text>[glutamine synthetase]-L-tyrosine + ATP = [glutamine synthetase]-O(4)-(5'-adenylyl)-L-tyrosine + diphosphate</text>
        <dbReference type="Rhea" id="RHEA:18589"/>
        <dbReference type="Rhea" id="RHEA-COMP:10660"/>
        <dbReference type="Rhea" id="RHEA-COMP:10661"/>
        <dbReference type="ChEBI" id="CHEBI:30616"/>
        <dbReference type="ChEBI" id="CHEBI:33019"/>
        <dbReference type="ChEBI" id="CHEBI:46858"/>
        <dbReference type="ChEBI" id="CHEBI:83624"/>
        <dbReference type="EC" id="2.7.7.42"/>
    </reaction>
</comment>
<dbReference type="SUPFAM" id="SSF81301">
    <property type="entry name" value="Nucleotidyltransferase"/>
    <property type="match status" value="2"/>
</dbReference>
<proteinExistence type="inferred from homology"/>
<dbReference type="GO" id="GO:0005829">
    <property type="term" value="C:cytosol"/>
    <property type="evidence" value="ECO:0007669"/>
    <property type="project" value="TreeGrafter"/>
</dbReference>
<dbReference type="InterPro" id="IPR013546">
    <property type="entry name" value="PII_UdlTrfase/GS_AdlTrfase"/>
</dbReference>
<dbReference type="CDD" id="cd05401">
    <property type="entry name" value="NT_GlnE_GlnD_like"/>
    <property type="match status" value="2"/>
</dbReference>
<feature type="domain" description="PII-uridylyltransferase/Glutamine-synthetase adenylyltransferase" evidence="9">
    <location>
        <begin position="303"/>
        <end position="442"/>
    </location>
</feature>
<dbReference type="EC" id="2.7.7.89" evidence="7"/>
<comment type="cofactor">
    <cofactor evidence="7">
        <name>Mg(2+)</name>
        <dbReference type="ChEBI" id="CHEBI:18420"/>
    </cofactor>
</comment>
<evidence type="ECO:0000256" key="6">
    <source>
        <dbReference type="ARBA" id="ARBA00023268"/>
    </source>
</evidence>
<dbReference type="FunFam" id="3.30.460.10:FF:000009">
    <property type="entry name" value="Bifunctional glutamine synthetase adenylyltransferase/adenylyl-removing enzyme"/>
    <property type="match status" value="2"/>
</dbReference>
<evidence type="ECO:0000313" key="10">
    <source>
        <dbReference type="EMBL" id="MBN7826667.1"/>
    </source>
</evidence>
<dbReference type="PANTHER" id="PTHR30621">
    <property type="entry name" value="GLUTAMINE SYNTHETASE ADENYLYLTRANSFERASE"/>
    <property type="match status" value="1"/>
</dbReference>
<dbReference type="Pfam" id="PF03710">
    <property type="entry name" value="GlnE"/>
    <property type="match status" value="2"/>
</dbReference>
<comment type="function">
    <text evidence="7">Involved in the regulation of glutamine synthetase GlnA, a key enzyme in the process to assimilate ammonia. When cellular nitrogen levels are high, the C-terminal adenylyl transferase (AT) inactivates GlnA by covalent transfer of an adenylyl group from ATP to specific tyrosine residue of GlnA, thus reducing its activity. Conversely, when nitrogen levels are low, the N-terminal adenylyl removase (AR) activates GlnA by removing the adenylyl group by phosphorolysis, increasing its activity. The regulatory region of GlnE binds the signal transduction protein PII (GlnB) which indicates the nitrogen status of the cell.</text>
</comment>
<dbReference type="GO" id="GO:0047388">
    <property type="term" value="F:[glutamine synthetase]-adenylyl-L-tyrosine phosphorylase activity"/>
    <property type="evidence" value="ECO:0007669"/>
    <property type="project" value="UniProtKB-EC"/>
</dbReference>
<dbReference type="Proteomes" id="UP000664654">
    <property type="component" value="Unassembled WGS sequence"/>
</dbReference>
<comment type="catalytic activity">
    <reaction evidence="7">
        <text>[glutamine synthetase]-O(4)-(5'-adenylyl)-L-tyrosine + phosphate = [glutamine synthetase]-L-tyrosine + ADP</text>
        <dbReference type="Rhea" id="RHEA:43716"/>
        <dbReference type="Rhea" id="RHEA-COMP:10660"/>
        <dbReference type="Rhea" id="RHEA-COMP:10661"/>
        <dbReference type="ChEBI" id="CHEBI:43474"/>
        <dbReference type="ChEBI" id="CHEBI:46858"/>
        <dbReference type="ChEBI" id="CHEBI:83624"/>
        <dbReference type="ChEBI" id="CHEBI:456216"/>
        <dbReference type="EC" id="2.7.7.89"/>
    </reaction>
</comment>
<dbReference type="GO" id="GO:0005524">
    <property type="term" value="F:ATP binding"/>
    <property type="evidence" value="ECO:0007669"/>
    <property type="project" value="UniProtKB-UniRule"/>
</dbReference>
<keyword evidence="2 7" id="KW-0548">Nucleotidyltransferase</keyword>
<comment type="caution">
    <text evidence="10">The sequence shown here is derived from an EMBL/GenBank/DDBJ whole genome shotgun (WGS) entry which is preliminary data.</text>
</comment>
<dbReference type="InterPro" id="IPR043519">
    <property type="entry name" value="NT_sf"/>
</dbReference>
<keyword evidence="4 7" id="KW-0067">ATP-binding</keyword>
<dbReference type="Gene3D" id="1.10.4050.10">
    <property type="entry name" value="Glutamine synthase adenylyltransferase GlnE"/>
    <property type="match status" value="1"/>
</dbReference>
<dbReference type="GO" id="GO:0000287">
    <property type="term" value="F:magnesium ion binding"/>
    <property type="evidence" value="ECO:0007669"/>
    <property type="project" value="UniProtKB-UniRule"/>
</dbReference>
<dbReference type="Gene3D" id="1.20.120.330">
    <property type="entry name" value="Nucleotidyltransferases domain 2"/>
    <property type="match status" value="2"/>
</dbReference>
<dbReference type="HAMAP" id="MF_00802">
    <property type="entry name" value="GlnE"/>
    <property type="match status" value="1"/>
</dbReference>
<feature type="region of interest" description="Adenylyl removase" evidence="7">
    <location>
        <begin position="1"/>
        <end position="446"/>
    </location>
</feature>
<organism evidence="10 11">
    <name type="scientific">Bowmanella dokdonensis</name>
    <dbReference type="NCBI Taxonomy" id="751969"/>
    <lineage>
        <taxon>Bacteria</taxon>
        <taxon>Pseudomonadati</taxon>
        <taxon>Pseudomonadota</taxon>
        <taxon>Gammaproteobacteria</taxon>
        <taxon>Alteromonadales</taxon>
        <taxon>Alteromonadaceae</taxon>
        <taxon>Bowmanella</taxon>
    </lineage>
</organism>
<dbReference type="GO" id="GO:0000820">
    <property type="term" value="P:regulation of glutamine family amino acid metabolic process"/>
    <property type="evidence" value="ECO:0007669"/>
    <property type="project" value="UniProtKB-UniRule"/>
</dbReference>
<dbReference type="NCBIfam" id="NF008292">
    <property type="entry name" value="PRK11072.1"/>
    <property type="match status" value="1"/>
</dbReference>
<evidence type="ECO:0000313" key="11">
    <source>
        <dbReference type="Proteomes" id="UP000664654"/>
    </source>
</evidence>
<dbReference type="EC" id="2.7.7.42" evidence="7"/>